<organism evidence="2">
    <name type="scientific">uncultured prokaryote</name>
    <dbReference type="NCBI Taxonomy" id="198431"/>
    <lineage>
        <taxon>unclassified sequences</taxon>
        <taxon>environmental samples</taxon>
    </lineage>
</organism>
<protein>
    <recommendedName>
        <fullName evidence="3">Plasmid recombination enzyme</fullName>
    </recommendedName>
</protein>
<keyword evidence="2" id="KW-0614">Plasmid</keyword>
<dbReference type="CDD" id="cd17242">
    <property type="entry name" value="MobM_relaxase"/>
    <property type="match status" value="1"/>
</dbReference>
<sequence length="441" mass="49945">MAHVTKFTMAAVGNMTNHYSREADDMKPRKNINIDRSKTHLNYNLAPERNVSQVEFIRQRIQEVKCQKRSDVKVMCDWVITAPKDLPADKEQQFFQSSYNFLQKKYGAENVVSAYVHKDETTPHLHFAFVPVTLDKKKGFAKVSAKEVLSRSALQSFHKDLQKHLEKDLGCRVNVLNEATKAGNMTVPELKKATAAAVIEKGQEAMASLAAASRKLDENMRKIDLHKHVEKSYGFFGSDVVKLQAAEYKTMTERAVAAGAWGKYYKAAEQLYEKLQGDTVQKLQKELDEEADKSYEKDKIIAELQRTNKELQEQLQTFQSALEQEPTAAEIIRAKQKEIVQEKEYTRIMAYKPYSEFVTSATDIFYAEMQKQLKKGVSVENIDYKKVAAAMLSEHGPATVLDTLRKHGKMSMQEASKTLSAARSMSRGISRGISRGLGLEI</sequence>
<geneLocation type="plasmid" evidence="2">
    <name>pRGFK0038</name>
</geneLocation>
<dbReference type="InterPro" id="IPR001668">
    <property type="entry name" value="Mob_Pre"/>
</dbReference>
<dbReference type="EMBL" id="LN852731">
    <property type="protein sequence ID" value="CRY93663.1"/>
    <property type="molecule type" value="Genomic_DNA"/>
</dbReference>
<name>A0A0H5PVN9_9ZZZZ</name>
<dbReference type="NCBIfam" id="NF041497">
    <property type="entry name" value="MobV"/>
    <property type="match status" value="1"/>
</dbReference>
<dbReference type="GO" id="GO:0003677">
    <property type="term" value="F:DNA binding"/>
    <property type="evidence" value="ECO:0007669"/>
    <property type="project" value="InterPro"/>
</dbReference>
<dbReference type="AlphaFoldDB" id="A0A0H5PVN9"/>
<evidence type="ECO:0000256" key="1">
    <source>
        <dbReference type="SAM" id="Coils"/>
    </source>
</evidence>
<accession>A0A0H5PVN9</accession>
<reference evidence="2" key="1">
    <citation type="submission" date="2015-06" db="EMBL/GenBank/DDBJ databases">
        <authorList>
            <person name="Joergensen T."/>
        </authorList>
    </citation>
    <scope>NUCLEOTIDE SEQUENCE</scope>
    <source>
        <plasmid evidence="2">pRGFK0038</plasmid>
    </source>
</reference>
<reference evidence="2" key="2">
    <citation type="submission" date="2015-07" db="EMBL/GenBank/DDBJ databases">
        <title>Plasmids, circular viruses and viroids from rat gut.</title>
        <authorList>
            <person name="Jorgensen T.J."/>
            <person name="Hansen M.A."/>
            <person name="Xu Z."/>
            <person name="Tabak M.A."/>
            <person name="Sorensen S.J."/>
            <person name="Hansen L.H."/>
        </authorList>
    </citation>
    <scope>NUCLEOTIDE SEQUENCE</scope>
    <source>
        <plasmid evidence="2">pRGFK0038</plasmid>
    </source>
</reference>
<dbReference type="Gene3D" id="3.30.930.30">
    <property type="match status" value="1"/>
</dbReference>
<dbReference type="GO" id="GO:0006310">
    <property type="term" value="P:DNA recombination"/>
    <property type="evidence" value="ECO:0007669"/>
    <property type="project" value="InterPro"/>
</dbReference>
<dbReference type="Pfam" id="PF01076">
    <property type="entry name" value="Mob_Pre"/>
    <property type="match status" value="1"/>
</dbReference>
<evidence type="ECO:0008006" key="3">
    <source>
        <dbReference type="Google" id="ProtNLM"/>
    </source>
</evidence>
<feature type="coiled-coil region" evidence="1">
    <location>
        <begin position="297"/>
        <end position="324"/>
    </location>
</feature>
<keyword evidence="1" id="KW-0175">Coiled coil</keyword>
<evidence type="ECO:0000313" key="2">
    <source>
        <dbReference type="EMBL" id="CRY93663.1"/>
    </source>
</evidence>
<proteinExistence type="predicted"/>